<keyword evidence="5" id="KW-1185">Reference proteome</keyword>
<dbReference type="NCBIfam" id="NF007800">
    <property type="entry name" value="PRK10506.1"/>
    <property type="match status" value="1"/>
</dbReference>
<evidence type="ECO:0000256" key="1">
    <source>
        <dbReference type="ARBA" id="ARBA00004167"/>
    </source>
</evidence>
<dbReference type="Pfam" id="PF07963">
    <property type="entry name" value="N_methyl"/>
    <property type="match status" value="1"/>
</dbReference>
<comment type="caution">
    <text evidence="3">The sequence shown here is derived from an EMBL/GenBank/DDBJ whole genome shotgun (WGS) entry which is preliminary data.</text>
</comment>
<gene>
    <name evidence="3" type="ORF">EpCFBP13511_07955</name>
    <name evidence="2" type="ORF">IFT93_11020</name>
</gene>
<dbReference type="STRING" id="1219360.GCA_001571305_01780"/>
<evidence type="ECO:0000313" key="4">
    <source>
        <dbReference type="Proteomes" id="UP000306393"/>
    </source>
</evidence>
<protein>
    <submittedName>
        <fullName evidence="3">Prepilin peptidase-dependent protein</fullName>
    </submittedName>
</protein>
<organism evidence="3 4">
    <name type="scientific">Erwinia persicina</name>
    <dbReference type="NCBI Taxonomy" id="55211"/>
    <lineage>
        <taxon>Bacteria</taxon>
        <taxon>Pseudomonadati</taxon>
        <taxon>Pseudomonadota</taxon>
        <taxon>Gammaproteobacteria</taxon>
        <taxon>Enterobacterales</taxon>
        <taxon>Erwiniaceae</taxon>
        <taxon>Erwinia</taxon>
    </lineage>
</organism>
<evidence type="ECO:0000313" key="3">
    <source>
        <dbReference type="EMBL" id="TKJ91960.1"/>
    </source>
</evidence>
<dbReference type="EMBL" id="QGAC01000006">
    <property type="protein sequence ID" value="TKJ91960.1"/>
    <property type="molecule type" value="Genomic_DNA"/>
</dbReference>
<dbReference type="Proteomes" id="UP000306393">
    <property type="component" value="Unassembled WGS sequence"/>
</dbReference>
<reference evidence="3 4" key="1">
    <citation type="journal article" date="2019" name="Sci. Rep.">
        <title>Differences in resource use lead to coexistence of seed-transmitted microbial populations.</title>
        <authorList>
            <person name="Torres-Cortes G."/>
            <person name="Garcia B.J."/>
            <person name="Compant S."/>
            <person name="Rezki S."/>
            <person name="Jones P."/>
            <person name="Preveaux A."/>
            <person name="Briand M."/>
            <person name="Roulet A."/>
            <person name="Bouchez O."/>
            <person name="Jacobson D."/>
            <person name="Barret M."/>
        </authorList>
    </citation>
    <scope>NUCLEOTIDE SEQUENCE [LARGE SCALE GENOMIC DNA]</scope>
    <source>
        <strain evidence="3 4">CFBP13511</strain>
    </source>
</reference>
<dbReference type="AlphaFoldDB" id="A0A4U3FEV0"/>
<dbReference type="GO" id="GO:0016020">
    <property type="term" value="C:membrane"/>
    <property type="evidence" value="ECO:0007669"/>
    <property type="project" value="UniProtKB-SubCell"/>
</dbReference>
<dbReference type="NCBIfam" id="TIGR02532">
    <property type="entry name" value="IV_pilin_GFxxxE"/>
    <property type="match status" value="1"/>
</dbReference>
<dbReference type="InterPro" id="IPR045584">
    <property type="entry name" value="Pilin-like"/>
</dbReference>
<name>A0A4U3FEV0_9GAMM</name>
<dbReference type="RefSeq" id="WP_137269019.1">
    <property type="nucleotide sequence ID" value="NZ_JACYNM010000006.1"/>
</dbReference>
<sequence>MKKQNLNGFTLLEMMVVLTLLALLSLSGWSGWQRWQQRQQLNDSAQQIQRLLFRLRSDANWHNVEHILWLKRGARWCLGAGQVRCDRSLRHTLLAPHAGVNIRSLTAGMGFYGLNNTARPGSIVIASEAGERRIIVSSRGRVRTCRQTEEACR</sequence>
<comment type="subcellular location">
    <subcellularLocation>
        <location evidence="1">Membrane</location>
        <topology evidence="1">Single-pass membrane protein</topology>
    </subcellularLocation>
</comment>
<reference evidence="2 5" key="2">
    <citation type="journal article" date="2020" name="FEMS Microbiol. Ecol.">
        <title>Temporal dynamics of bacterial communities during seed development and maturation.</title>
        <authorList>
            <person name="Chesneau G."/>
            <person name="Torres-Cortes G."/>
            <person name="Briand M."/>
            <person name="Darrasse A."/>
            <person name="Preveaux A."/>
            <person name="Marais C."/>
            <person name="Jacques M.A."/>
            <person name="Shade A."/>
            <person name="Barret M."/>
        </authorList>
    </citation>
    <scope>NUCLEOTIDE SEQUENCE [LARGE SCALE GENOMIC DNA]</scope>
    <source>
        <strain evidence="2 5">CFBP13732</strain>
    </source>
</reference>
<dbReference type="EMBL" id="JACYNN010000006">
    <property type="protein sequence ID" value="MBD8106947.1"/>
    <property type="molecule type" value="Genomic_DNA"/>
</dbReference>
<dbReference type="InterPro" id="IPR012902">
    <property type="entry name" value="N_methyl_site"/>
</dbReference>
<accession>A0A4U3FEV0</accession>
<dbReference type="OrthoDB" id="6241267at2"/>
<evidence type="ECO:0000313" key="2">
    <source>
        <dbReference type="EMBL" id="MBD8106947.1"/>
    </source>
</evidence>
<proteinExistence type="predicted"/>
<evidence type="ECO:0000313" key="5">
    <source>
        <dbReference type="Proteomes" id="UP000661012"/>
    </source>
</evidence>
<dbReference type="Proteomes" id="UP000661012">
    <property type="component" value="Unassembled WGS sequence"/>
</dbReference>
<dbReference type="SUPFAM" id="SSF54523">
    <property type="entry name" value="Pili subunits"/>
    <property type="match status" value="1"/>
</dbReference>